<dbReference type="Pfam" id="PF13641">
    <property type="entry name" value="Glyco_tranf_2_3"/>
    <property type="match status" value="1"/>
</dbReference>
<dbReference type="PANTHER" id="PTHR43646:SF3">
    <property type="entry name" value="SLR1566 PROTEIN"/>
    <property type="match status" value="1"/>
</dbReference>
<dbReference type="Proteomes" id="UP000637002">
    <property type="component" value="Unassembled WGS sequence"/>
</dbReference>
<reference evidence="2" key="2">
    <citation type="submission" date="2020-09" db="EMBL/GenBank/DDBJ databases">
        <authorList>
            <person name="Sun Q."/>
            <person name="Zhou Y."/>
        </authorList>
    </citation>
    <scope>NUCLEOTIDE SEQUENCE</scope>
    <source>
        <strain evidence="2">CGMCC 1.12919</strain>
    </source>
</reference>
<proteinExistence type="predicted"/>
<feature type="transmembrane region" description="Helical" evidence="1">
    <location>
        <begin position="336"/>
        <end position="356"/>
    </location>
</feature>
<keyword evidence="1" id="KW-0472">Membrane</keyword>
<dbReference type="InterPro" id="IPR017832">
    <property type="entry name" value="Glyco_trans_2_hopen-assoc_HpnB"/>
</dbReference>
<dbReference type="Gene3D" id="3.90.550.10">
    <property type="entry name" value="Spore Coat Polysaccharide Biosynthesis Protein SpsA, Chain A"/>
    <property type="match status" value="1"/>
</dbReference>
<organism evidence="2 3">
    <name type="scientific">Chelatococcus reniformis</name>
    <dbReference type="NCBI Taxonomy" id="1494448"/>
    <lineage>
        <taxon>Bacteria</taxon>
        <taxon>Pseudomonadati</taxon>
        <taxon>Pseudomonadota</taxon>
        <taxon>Alphaproteobacteria</taxon>
        <taxon>Hyphomicrobiales</taxon>
        <taxon>Chelatococcaceae</taxon>
        <taxon>Chelatococcus</taxon>
    </lineage>
</organism>
<accession>A0A916XDA0</accession>
<keyword evidence="1" id="KW-0812">Transmembrane</keyword>
<protein>
    <recommendedName>
        <fullName evidence="4">Glycosyl transferase family 2</fullName>
    </recommendedName>
</protein>
<sequence length="408" mass="43512">MTLAPMTLFPMSLAPMTLLALAFVPAAIWAYLLVGRGGFWRCAERDDRVGLAAAGLSAWPDVVAIVPARDEAEVIARCIGSLLRQDYPGRLSIVLVDDQSTDGTARIAAEAAAAAGGADRLHIVGGTEPPRGWTGKLWAMRQGLAHVDAQASASALVLFTDADIAYAPSVLRRLVAIASARATVLTSLMVKLRCTSAAERWLVPAFVFFFQMLYPFAWVNDPRRRTAAAAGGCMLVRRGALAAAGGLERVRDALIDDCALGALMKRQGPIWLGLTEDVHSLRAYPHVADIRRMVARSAYAELRYSPLRLAGAAVGMAVTYLAPPLLALLARGPAQAAGLLAWAMMAASFVPTLRLYGRSRVGALALPSIAAAYTAFTLDSALEHVRGRGGHWKGRFQAKTRRGEARGT</sequence>
<evidence type="ECO:0008006" key="4">
    <source>
        <dbReference type="Google" id="ProtNLM"/>
    </source>
</evidence>
<comment type="caution">
    <text evidence="2">The sequence shown here is derived from an EMBL/GenBank/DDBJ whole genome shotgun (WGS) entry which is preliminary data.</text>
</comment>
<evidence type="ECO:0000256" key="1">
    <source>
        <dbReference type="SAM" id="Phobius"/>
    </source>
</evidence>
<dbReference type="SUPFAM" id="SSF53448">
    <property type="entry name" value="Nucleotide-diphospho-sugar transferases"/>
    <property type="match status" value="1"/>
</dbReference>
<dbReference type="InterPro" id="IPR029044">
    <property type="entry name" value="Nucleotide-diphossugar_trans"/>
</dbReference>
<dbReference type="AlphaFoldDB" id="A0A916XDA0"/>
<dbReference type="NCBIfam" id="TIGR03469">
    <property type="entry name" value="HpnB"/>
    <property type="match status" value="1"/>
</dbReference>
<feature type="transmembrane region" description="Helical" evidence="1">
    <location>
        <begin position="309"/>
        <end position="330"/>
    </location>
</feature>
<reference evidence="2" key="1">
    <citation type="journal article" date="2014" name="Int. J. Syst. Evol. Microbiol.">
        <title>Complete genome sequence of Corynebacterium casei LMG S-19264T (=DSM 44701T), isolated from a smear-ripened cheese.</title>
        <authorList>
            <consortium name="US DOE Joint Genome Institute (JGI-PGF)"/>
            <person name="Walter F."/>
            <person name="Albersmeier A."/>
            <person name="Kalinowski J."/>
            <person name="Ruckert C."/>
        </authorList>
    </citation>
    <scope>NUCLEOTIDE SEQUENCE</scope>
    <source>
        <strain evidence="2">CGMCC 1.12919</strain>
    </source>
</reference>
<name>A0A916XDA0_9HYPH</name>
<dbReference type="PANTHER" id="PTHR43646">
    <property type="entry name" value="GLYCOSYLTRANSFERASE"/>
    <property type="match status" value="1"/>
</dbReference>
<gene>
    <name evidence="2" type="ORF">GCM10010994_20910</name>
</gene>
<dbReference type="EMBL" id="BMGG01000003">
    <property type="protein sequence ID" value="GGC62152.1"/>
    <property type="molecule type" value="Genomic_DNA"/>
</dbReference>
<keyword evidence="3" id="KW-1185">Reference proteome</keyword>
<evidence type="ECO:0000313" key="2">
    <source>
        <dbReference type="EMBL" id="GGC62152.1"/>
    </source>
</evidence>
<keyword evidence="1" id="KW-1133">Transmembrane helix</keyword>
<evidence type="ECO:0000313" key="3">
    <source>
        <dbReference type="Proteomes" id="UP000637002"/>
    </source>
</evidence>